<keyword evidence="1" id="KW-0175">Coiled coil</keyword>
<feature type="coiled-coil region" evidence="1">
    <location>
        <begin position="48"/>
        <end position="75"/>
    </location>
</feature>
<gene>
    <name evidence="3" type="ORF">DICSQDRAFT_173796</name>
</gene>
<dbReference type="EMBL" id="JH719448">
    <property type="protein sequence ID" value="EJF57572.1"/>
    <property type="molecule type" value="Genomic_DNA"/>
</dbReference>
<feature type="compositionally biased region" description="Basic and acidic residues" evidence="2">
    <location>
        <begin position="373"/>
        <end position="386"/>
    </location>
</feature>
<feature type="region of interest" description="Disordered" evidence="2">
    <location>
        <begin position="426"/>
        <end position="519"/>
    </location>
</feature>
<organism evidence="3 4">
    <name type="scientific">Dichomitus squalens (strain LYAD-421)</name>
    <name type="common">Western red white-rot fungus</name>
    <dbReference type="NCBI Taxonomy" id="732165"/>
    <lineage>
        <taxon>Eukaryota</taxon>
        <taxon>Fungi</taxon>
        <taxon>Dikarya</taxon>
        <taxon>Basidiomycota</taxon>
        <taxon>Agaricomycotina</taxon>
        <taxon>Agaricomycetes</taxon>
        <taxon>Polyporales</taxon>
        <taxon>Polyporaceae</taxon>
        <taxon>Dichomitus</taxon>
    </lineage>
</organism>
<feature type="compositionally biased region" description="Basic residues" evidence="2">
    <location>
        <begin position="507"/>
        <end position="519"/>
    </location>
</feature>
<dbReference type="HOGENOM" id="CLU_524796_0_0_1"/>
<dbReference type="Pfam" id="PF20414">
    <property type="entry name" value="DUF6698"/>
    <property type="match status" value="1"/>
</dbReference>
<evidence type="ECO:0000256" key="1">
    <source>
        <dbReference type="SAM" id="Coils"/>
    </source>
</evidence>
<protein>
    <submittedName>
        <fullName evidence="3">Uncharacterized protein</fullName>
    </submittedName>
</protein>
<feature type="region of interest" description="Disordered" evidence="2">
    <location>
        <begin position="1"/>
        <end position="31"/>
    </location>
</feature>
<dbReference type="AlphaFoldDB" id="R7SRH4"/>
<reference evidence="3 4" key="1">
    <citation type="journal article" date="2012" name="Science">
        <title>The Paleozoic origin of enzymatic lignin decomposition reconstructed from 31 fungal genomes.</title>
        <authorList>
            <person name="Floudas D."/>
            <person name="Binder M."/>
            <person name="Riley R."/>
            <person name="Barry K."/>
            <person name="Blanchette R.A."/>
            <person name="Henrissat B."/>
            <person name="Martinez A.T."/>
            <person name="Otillar R."/>
            <person name="Spatafora J.W."/>
            <person name="Yadav J.S."/>
            <person name="Aerts A."/>
            <person name="Benoit I."/>
            <person name="Boyd A."/>
            <person name="Carlson A."/>
            <person name="Copeland A."/>
            <person name="Coutinho P.M."/>
            <person name="de Vries R.P."/>
            <person name="Ferreira P."/>
            <person name="Findley K."/>
            <person name="Foster B."/>
            <person name="Gaskell J."/>
            <person name="Glotzer D."/>
            <person name="Gorecki P."/>
            <person name="Heitman J."/>
            <person name="Hesse C."/>
            <person name="Hori C."/>
            <person name="Igarashi K."/>
            <person name="Jurgens J.A."/>
            <person name="Kallen N."/>
            <person name="Kersten P."/>
            <person name="Kohler A."/>
            <person name="Kuees U."/>
            <person name="Kumar T.K.A."/>
            <person name="Kuo A."/>
            <person name="LaButti K."/>
            <person name="Larrondo L.F."/>
            <person name="Lindquist E."/>
            <person name="Ling A."/>
            <person name="Lombard V."/>
            <person name="Lucas S."/>
            <person name="Lundell T."/>
            <person name="Martin R."/>
            <person name="McLaughlin D.J."/>
            <person name="Morgenstern I."/>
            <person name="Morin E."/>
            <person name="Murat C."/>
            <person name="Nagy L.G."/>
            <person name="Nolan M."/>
            <person name="Ohm R.A."/>
            <person name="Patyshakuliyeva A."/>
            <person name="Rokas A."/>
            <person name="Ruiz-Duenas F.J."/>
            <person name="Sabat G."/>
            <person name="Salamov A."/>
            <person name="Samejima M."/>
            <person name="Schmutz J."/>
            <person name="Slot J.C."/>
            <person name="St John F."/>
            <person name="Stenlid J."/>
            <person name="Sun H."/>
            <person name="Sun S."/>
            <person name="Syed K."/>
            <person name="Tsang A."/>
            <person name="Wiebenga A."/>
            <person name="Young D."/>
            <person name="Pisabarro A."/>
            <person name="Eastwood D.C."/>
            <person name="Martin F."/>
            <person name="Cullen D."/>
            <person name="Grigoriev I.V."/>
            <person name="Hibbett D.S."/>
        </authorList>
    </citation>
    <scope>NUCLEOTIDE SEQUENCE [LARGE SCALE GENOMIC DNA]</scope>
    <source>
        <strain evidence="3 4">LYAD-421 SS1</strain>
    </source>
</reference>
<dbReference type="GeneID" id="18839826"/>
<dbReference type="InterPro" id="IPR046521">
    <property type="entry name" value="DUF6698"/>
</dbReference>
<feature type="region of interest" description="Disordered" evidence="2">
    <location>
        <begin position="373"/>
        <end position="393"/>
    </location>
</feature>
<name>R7SRH4_DICSQ</name>
<evidence type="ECO:0000313" key="4">
    <source>
        <dbReference type="Proteomes" id="UP000053319"/>
    </source>
</evidence>
<accession>R7SRH4</accession>
<dbReference type="OMA" id="HESEPID"/>
<evidence type="ECO:0000256" key="2">
    <source>
        <dbReference type="SAM" id="MobiDB-lite"/>
    </source>
</evidence>
<dbReference type="Proteomes" id="UP000053319">
    <property type="component" value="Unassembled WGS sequence"/>
</dbReference>
<dbReference type="RefSeq" id="XP_007369668.1">
    <property type="nucleotide sequence ID" value="XM_007369606.1"/>
</dbReference>
<proteinExistence type="predicted"/>
<evidence type="ECO:0000313" key="3">
    <source>
        <dbReference type="EMBL" id="EJF57572.1"/>
    </source>
</evidence>
<dbReference type="KEGG" id="dsq:DICSQDRAFT_173796"/>
<sequence length="519" mass="56591">MPSGASRSPGDEVRGTSLPSDSGVAPITRINLSPPSDSVTMVELRELYHQLQLDYTAAISQIERLEAENEVLRSNQSRRGAPAATPQLAKLKKDIVNAGHAYALLVSPWLDPGVLGYNSSPDVDPLNFEWRWPSGPHGKRLAKERQEEAAAAELFKLLNKYPDVKRNFGDPWGWEQFSDAVQAQKNTATCTVKKNRATIFGSVDSLLGINWSAKVDTFKDNSDLIYYRGEATGFSTLWPPAIFPQHRAGEARVRFRTVSTALTIRSMLYGLGAVQDGHQPKGNTTGVHLGIKALTPNLIAFAALLVRHSLGYDREFKVTGQSSGANNREDFEYWCKWLTKNWRTAAVEKTVRWLSAQVFGSFAATNAAEHVNVDSDRGIDSDSADDHLDDPDSDDEARLLAIAARPRPRATPASFPEFVRSVHESEPIDIPFDPSRAASTRSSSHRATSHGPVSSPHAPLPSTGSLSVVTHVEGSDSGADPCIGSEPPVEDAPEPPTGSRAPEPARPRTRARATRKNKP</sequence>